<organism evidence="2">
    <name type="scientific">marine sediment metagenome</name>
    <dbReference type="NCBI Taxonomy" id="412755"/>
    <lineage>
        <taxon>unclassified sequences</taxon>
        <taxon>metagenomes</taxon>
        <taxon>ecological metagenomes</taxon>
    </lineage>
</organism>
<name>X0S2F5_9ZZZZ</name>
<feature type="non-terminal residue" evidence="2">
    <location>
        <position position="1"/>
    </location>
</feature>
<gene>
    <name evidence="2" type="ORF">S01H1_05665</name>
</gene>
<accession>X0S2F5</accession>
<dbReference type="EMBL" id="BARS01002949">
    <property type="protein sequence ID" value="GAF75263.1"/>
    <property type="molecule type" value="Genomic_DNA"/>
</dbReference>
<reference evidence="2" key="1">
    <citation type="journal article" date="2014" name="Front. Microbiol.">
        <title>High frequency of phylogenetically diverse reductive dehalogenase-homologous genes in deep subseafloor sedimentary metagenomes.</title>
        <authorList>
            <person name="Kawai M."/>
            <person name="Futagami T."/>
            <person name="Toyoda A."/>
            <person name="Takaki Y."/>
            <person name="Nishi S."/>
            <person name="Hori S."/>
            <person name="Arai W."/>
            <person name="Tsubouchi T."/>
            <person name="Morono Y."/>
            <person name="Uchiyama I."/>
            <person name="Ito T."/>
            <person name="Fujiyama A."/>
            <person name="Inagaki F."/>
            <person name="Takami H."/>
        </authorList>
    </citation>
    <scope>NUCLEOTIDE SEQUENCE</scope>
    <source>
        <strain evidence="2">Expedition CK06-06</strain>
    </source>
</reference>
<dbReference type="SUPFAM" id="SSF54768">
    <property type="entry name" value="dsRNA-binding domain-like"/>
    <property type="match status" value="1"/>
</dbReference>
<dbReference type="AlphaFoldDB" id="X0S2F5"/>
<comment type="caution">
    <text evidence="2">The sequence shown here is derived from an EMBL/GenBank/DDBJ whole genome shotgun (WGS) entry which is preliminary data.</text>
</comment>
<dbReference type="InterPro" id="IPR014720">
    <property type="entry name" value="dsRBD_dom"/>
</dbReference>
<proteinExistence type="predicted"/>
<dbReference type="PROSITE" id="PS50137">
    <property type="entry name" value="DS_RBD"/>
    <property type="match status" value="1"/>
</dbReference>
<protein>
    <recommendedName>
        <fullName evidence="1">DRBM domain-containing protein</fullName>
    </recommendedName>
</protein>
<feature type="domain" description="DRBM" evidence="1">
    <location>
        <begin position="1"/>
        <end position="24"/>
    </location>
</feature>
<evidence type="ECO:0000313" key="2">
    <source>
        <dbReference type="EMBL" id="GAF75263.1"/>
    </source>
</evidence>
<sequence>SGIANNKKSARQNAAEKMIEMLEDEDEFPAPVQKSYGFLSDPYRPFVGTIGVLPGSLNLSTEIPRGNPMEIPQANPMEIPLVKSNINEKPKVICTCYQGNRAAAQKFGETRVDQIVFAYQVFNLAGVFGLGYPLRLVPPDPEILAAAEKLGLRNKFE</sequence>
<evidence type="ECO:0000259" key="1">
    <source>
        <dbReference type="PROSITE" id="PS50137"/>
    </source>
</evidence>